<comment type="subunit">
    <text evidence="4">Part of the 50S ribosomal subunit. Contacts protein L32.</text>
</comment>
<organism evidence="6">
    <name type="scientific">uncultured actinobacterium Rifle_16ft_4_minimus_12599</name>
    <dbReference type="NCBI Taxonomy" id="1665144"/>
    <lineage>
        <taxon>Bacteria</taxon>
        <taxon>Bacillati</taxon>
        <taxon>Actinomycetota</taxon>
        <taxon>Actinomycetes</taxon>
        <taxon>marine Actinobacteria clade</taxon>
        <taxon>environmental samples</taxon>
    </lineage>
</organism>
<reference evidence="6" key="1">
    <citation type="journal article" date="2015" name="ISME J.">
        <title>Aquifer environment selects for microbial species cohorts in sediment and groundwater.</title>
        <authorList>
            <person name="Hug L.A."/>
            <person name="Thomas B.C."/>
            <person name="Brown C.T."/>
            <person name="Frischkorn K.R."/>
            <person name="Williams K.H."/>
            <person name="Tringe S.G."/>
            <person name="Banfield J.F."/>
        </authorList>
    </citation>
    <scope>NUCLEOTIDE SEQUENCE</scope>
</reference>
<evidence type="ECO:0000256" key="5">
    <source>
        <dbReference type="RuleBase" id="RU000660"/>
    </source>
</evidence>
<evidence type="ECO:0000256" key="1">
    <source>
        <dbReference type="ARBA" id="ARBA00008777"/>
    </source>
</evidence>
<dbReference type="InterPro" id="IPR036373">
    <property type="entry name" value="Ribosomal_bL17_sf"/>
</dbReference>
<dbReference type="HAMAP" id="MF_01368">
    <property type="entry name" value="Ribosomal_bL17"/>
    <property type="match status" value="1"/>
</dbReference>
<dbReference type="GO" id="GO:0003735">
    <property type="term" value="F:structural constituent of ribosome"/>
    <property type="evidence" value="ECO:0007669"/>
    <property type="project" value="InterPro"/>
</dbReference>
<comment type="similarity">
    <text evidence="1 4 5">Belongs to the bacterial ribosomal protein bL17 family.</text>
</comment>
<dbReference type="PANTHER" id="PTHR14413">
    <property type="entry name" value="RIBOSOMAL PROTEIN L17"/>
    <property type="match status" value="1"/>
</dbReference>
<dbReference type="EMBL" id="KT006944">
    <property type="protein sequence ID" value="AKQ00935.1"/>
    <property type="molecule type" value="Genomic_DNA"/>
</dbReference>
<dbReference type="InterPro" id="IPR047859">
    <property type="entry name" value="Ribosomal_bL17_CS"/>
</dbReference>
<evidence type="ECO:0000256" key="4">
    <source>
        <dbReference type="HAMAP-Rule" id="MF_01368"/>
    </source>
</evidence>
<keyword evidence="2 4" id="KW-0689">Ribosomal protein</keyword>
<gene>
    <name evidence="4 6" type="primary">rplQ</name>
</gene>
<dbReference type="InterPro" id="IPR000456">
    <property type="entry name" value="Ribosomal_bL17"/>
</dbReference>
<dbReference type="NCBIfam" id="TIGR00059">
    <property type="entry name" value="L17"/>
    <property type="match status" value="1"/>
</dbReference>
<dbReference type="GO" id="GO:0022625">
    <property type="term" value="C:cytosolic large ribosomal subunit"/>
    <property type="evidence" value="ECO:0007669"/>
    <property type="project" value="TreeGrafter"/>
</dbReference>
<accession>A0A0H4T2N2</accession>
<evidence type="ECO:0000313" key="6">
    <source>
        <dbReference type="EMBL" id="AKQ00935.1"/>
    </source>
</evidence>
<protein>
    <recommendedName>
        <fullName evidence="4">Large ribosomal subunit protein bL17</fullName>
    </recommendedName>
</protein>
<dbReference type="SUPFAM" id="SSF64263">
    <property type="entry name" value="Prokaryotic ribosomal protein L17"/>
    <property type="match status" value="1"/>
</dbReference>
<dbReference type="Pfam" id="PF01196">
    <property type="entry name" value="Ribosomal_L17"/>
    <property type="match status" value="1"/>
</dbReference>
<dbReference type="PROSITE" id="PS01167">
    <property type="entry name" value="RIBOSOMAL_L17"/>
    <property type="match status" value="1"/>
</dbReference>
<dbReference type="Gene3D" id="3.90.1030.10">
    <property type="entry name" value="Ribosomal protein L17"/>
    <property type="match status" value="1"/>
</dbReference>
<dbReference type="PANTHER" id="PTHR14413:SF16">
    <property type="entry name" value="LARGE RIBOSOMAL SUBUNIT PROTEIN BL17M"/>
    <property type="match status" value="1"/>
</dbReference>
<evidence type="ECO:0000256" key="3">
    <source>
        <dbReference type="ARBA" id="ARBA00023274"/>
    </source>
</evidence>
<proteinExistence type="inferred from homology"/>
<evidence type="ECO:0000256" key="2">
    <source>
        <dbReference type="ARBA" id="ARBA00022980"/>
    </source>
</evidence>
<dbReference type="GO" id="GO:0006412">
    <property type="term" value="P:translation"/>
    <property type="evidence" value="ECO:0007669"/>
    <property type="project" value="UniProtKB-UniRule"/>
</dbReference>
<dbReference type="FunFam" id="3.90.1030.10:FF:000001">
    <property type="entry name" value="50S ribosomal protein L17"/>
    <property type="match status" value="1"/>
</dbReference>
<name>A0A0H4T2N2_9ACTN</name>
<sequence>MPKPRKGPRLGSGPAHERLLLSGLAAQLFVHEGINTTEAKAKAVRPLAERLITFAKRGDLAARREVLKVIPDRDVVAKLFHEIAPRFVERNGGYTRILKTGQRQGDGAPMARIELVSGE</sequence>
<keyword evidence="3 4" id="KW-0687">Ribonucleoprotein</keyword>
<dbReference type="AlphaFoldDB" id="A0A0H4T2N2"/>